<evidence type="ECO:0000256" key="4">
    <source>
        <dbReference type="ARBA" id="ARBA00023157"/>
    </source>
</evidence>
<evidence type="ECO:0000256" key="2">
    <source>
        <dbReference type="ARBA" id="ARBA00022729"/>
    </source>
</evidence>
<dbReference type="PROSITE" id="PS50835">
    <property type="entry name" value="IG_LIKE"/>
    <property type="match status" value="2"/>
</dbReference>
<evidence type="ECO:0000256" key="1">
    <source>
        <dbReference type="ARBA" id="ARBA00004370"/>
    </source>
</evidence>
<evidence type="ECO:0000313" key="10">
    <source>
        <dbReference type="RefSeq" id="XP_029028614.1"/>
    </source>
</evidence>
<dbReference type="SMART" id="SM00408">
    <property type="entry name" value="IGc2"/>
    <property type="match status" value="2"/>
</dbReference>
<dbReference type="FunFam" id="2.60.40.10:FF:000142">
    <property type="entry name" value="V-set domain-containing T-cell activation inhibitor 1"/>
    <property type="match status" value="2"/>
</dbReference>
<dbReference type="PANTHER" id="PTHR24100">
    <property type="entry name" value="BUTYROPHILIN"/>
    <property type="match status" value="1"/>
</dbReference>
<dbReference type="InterPro" id="IPR007110">
    <property type="entry name" value="Ig-like_dom"/>
</dbReference>
<feature type="domain" description="Ig-like" evidence="8">
    <location>
        <begin position="36"/>
        <end position="130"/>
    </location>
</feature>
<dbReference type="InterPro" id="IPR013106">
    <property type="entry name" value="Ig_V-set"/>
</dbReference>
<evidence type="ECO:0000313" key="9">
    <source>
        <dbReference type="Proteomes" id="UP000515150"/>
    </source>
</evidence>
<accession>A0A6P7PIZ5</accession>
<dbReference type="GeneID" id="114869005"/>
<dbReference type="GO" id="GO:0050863">
    <property type="term" value="P:regulation of T cell activation"/>
    <property type="evidence" value="ECO:0007669"/>
    <property type="project" value="UniProtKB-ARBA"/>
</dbReference>
<name>A0A6P7PIZ5_BETSP</name>
<dbReference type="SMART" id="SM00409">
    <property type="entry name" value="IG"/>
    <property type="match status" value="2"/>
</dbReference>
<evidence type="ECO:0000256" key="3">
    <source>
        <dbReference type="ARBA" id="ARBA00023136"/>
    </source>
</evidence>
<dbReference type="GO" id="GO:1903037">
    <property type="term" value="P:regulation of leukocyte cell-cell adhesion"/>
    <property type="evidence" value="ECO:0007669"/>
    <property type="project" value="UniProtKB-ARBA"/>
</dbReference>
<dbReference type="Pfam" id="PF07686">
    <property type="entry name" value="V-set"/>
    <property type="match status" value="2"/>
</dbReference>
<keyword evidence="4" id="KW-1015">Disulfide bond</keyword>
<dbReference type="RefSeq" id="XP_029028614.1">
    <property type="nucleotide sequence ID" value="XM_029172781.3"/>
</dbReference>
<dbReference type="Gene3D" id="2.60.40.10">
    <property type="entry name" value="Immunoglobulins"/>
    <property type="match status" value="2"/>
</dbReference>
<dbReference type="AlphaFoldDB" id="A0A6P7PIZ5"/>
<dbReference type="SMART" id="SM00406">
    <property type="entry name" value="IGv"/>
    <property type="match status" value="2"/>
</dbReference>
<keyword evidence="2 7" id="KW-0732">Signal</keyword>
<sequence length="272" mass="30059">MGLRSALLVFTSAVVNAAVTGSSVLNCSTPNIVWPGDDVILPCRLQPPLSAESMRVEWTRPDLEPEFIHVHQDGRFLYELQNPDYNYRTSLFVDQLPNGNVSLKLSRVTQSDAGTYRCSLPSVQQEASVQLSVVSEVIGSDQAVRAVVGGDVILPCHMKPPFDVTTLTVEWKTRNGAVVHKFTNGGDNTDIQNDQFKGRTSLFHDEMHKGNISLKLTNVTLTDAGNYTCSLRKQQQEKKGNVELVFDSNQTIVGSRNCGGRRQHEQGDTLRT</sequence>
<organism evidence="9 10">
    <name type="scientific">Betta splendens</name>
    <name type="common">Siamese fighting fish</name>
    <dbReference type="NCBI Taxonomy" id="158456"/>
    <lineage>
        <taxon>Eukaryota</taxon>
        <taxon>Metazoa</taxon>
        <taxon>Chordata</taxon>
        <taxon>Craniata</taxon>
        <taxon>Vertebrata</taxon>
        <taxon>Euteleostomi</taxon>
        <taxon>Actinopterygii</taxon>
        <taxon>Neopterygii</taxon>
        <taxon>Teleostei</taxon>
        <taxon>Neoteleostei</taxon>
        <taxon>Acanthomorphata</taxon>
        <taxon>Anabantaria</taxon>
        <taxon>Anabantiformes</taxon>
        <taxon>Anabantoidei</taxon>
        <taxon>Osphronemidae</taxon>
        <taxon>Betta</taxon>
    </lineage>
</organism>
<evidence type="ECO:0000256" key="6">
    <source>
        <dbReference type="ARBA" id="ARBA00023319"/>
    </source>
</evidence>
<protein>
    <submittedName>
        <fullName evidence="10">Myelin-oligodendrocyte glycoprotein-like isoform X2</fullName>
    </submittedName>
</protein>
<evidence type="ECO:0000256" key="7">
    <source>
        <dbReference type="SAM" id="SignalP"/>
    </source>
</evidence>
<keyword evidence="3" id="KW-0472">Membrane</keyword>
<reference evidence="10" key="1">
    <citation type="submission" date="2025-08" db="UniProtKB">
        <authorList>
            <consortium name="RefSeq"/>
        </authorList>
    </citation>
    <scope>IDENTIFICATION</scope>
</reference>
<proteinExistence type="predicted"/>
<feature type="chain" id="PRO_5027768588" evidence="7">
    <location>
        <begin position="18"/>
        <end position="272"/>
    </location>
</feature>
<comment type="subcellular location">
    <subcellularLocation>
        <location evidence="1">Membrane</location>
    </subcellularLocation>
</comment>
<evidence type="ECO:0000259" key="8">
    <source>
        <dbReference type="PROSITE" id="PS50835"/>
    </source>
</evidence>
<dbReference type="InterPro" id="IPR036179">
    <property type="entry name" value="Ig-like_dom_sf"/>
</dbReference>
<gene>
    <name evidence="10" type="primary">LOC114869005</name>
</gene>
<evidence type="ECO:0000256" key="5">
    <source>
        <dbReference type="ARBA" id="ARBA00023180"/>
    </source>
</evidence>
<dbReference type="InterPro" id="IPR013783">
    <property type="entry name" value="Ig-like_fold"/>
</dbReference>
<dbReference type="InterPro" id="IPR050504">
    <property type="entry name" value="IgSF_BTN/MOG"/>
</dbReference>
<keyword evidence="5" id="KW-0325">Glycoprotein</keyword>
<keyword evidence="9" id="KW-1185">Reference proteome</keyword>
<feature type="domain" description="Ig-like" evidence="8">
    <location>
        <begin position="149"/>
        <end position="245"/>
    </location>
</feature>
<keyword evidence="6" id="KW-0393">Immunoglobulin domain</keyword>
<dbReference type="GO" id="GO:0016020">
    <property type="term" value="C:membrane"/>
    <property type="evidence" value="ECO:0007669"/>
    <property type="project" value="UniProtKB-SubCell"/>
</dbReference>
<dbReference type="InterPro" id="IPR003599">
    <property type="entry name" value="Ig_sub"/>
</dbReference>
<feature type="signal peptide" evidence="7">
    <location>
        <begin position="1"/>
        <end position="17"/>
    </location>
</feature>
<dbReference type="SUPFAM" id="SSF48726">
    <property type="entry name" value="Immunoglobulin"/>
    <property type="match status" value="2"/>
</dbReference>
<dbReference type="Proteomes" id="UP000515150">
    <property type="component" value="Chromosome 2"/>
</dbReference>
<dbReference type="InterPro" id="IPR003598">
    <property type="entry name" value="Ig_sub2"/>
</dbReference>